<dbReference type="Proteomes" id="UP000184476">
    <property type="component" value="Unassembled WGS sequence"/>
</dbReference>
<feature type="transmembrane region" description="Helical" evidence="1">
    <location>
        <begin position="49"/>
        <end position="72"/>
    </location>
</feature>
<accession>A0A1M5A5Z5</accession>
<gene>
    <name evidence="2" type="ORF">SAMN05444392_11212</name>
</gene>
<organism evidence="2 3">
    <name type="scientific">Seinonella peptonophila</name>
    <dbReference type="NCBI Taxonomy" id="112248"/>
    <lineage>
        <taxon>Bacteria</taxon>
        <taxon>Bacillati</taxon>
        <taxon>Bacillota</taxon>
        <taxon>Bacilli</taxon>
        <taxon>Bacillales</taxon>
        <taxon>Thermoactinomycetaceae</taxon>
        <taxon>Seinonella</taxon>
    </lineage>
</organism>
<protein>
    <submittedName>
        <fullName evidence="2">Uncharacterized protein</fullName>
    </submittedName>
</protein>
<feature type="transmembrane region" description="Helical" evidence="1">
    <location>
        <begin position="121"/>
        <end position="141"/>
    </location>
</feature>
<evidence type="ECO:0000256" key="1">
    <source>
        <dbReference type="SAM" id="Phobius"/>
    </source>
</evidence>
<reference evidence="2 3" key="1">
    <citation type="submission" date="2016-11" db="EMBL/GenBank/DDBJ databases">
        <authorList>
            <person name="Jaros S."/>
            <person name="Januszkiewicz K."/>
            <person name="Wedrychowicz H."/>
        </authorList>
    </citation>
    <scope>NUCLEOTIDE SEQUENCE [LARGE SCALE GENOMIC DNA]</scope>
    <source>
        <strain evidence="2 3">DSM 44666</strain>
    </source>
</reference>
<dbReference type="EMBL" id="FQVL01000012">
    <property type="protein sequence ID" value="SHF25252.1"/>
    <property type="molecule type" value="Genomic_DNA"/>
</dbReference>
<evidence type="ECO:0000313" key="2">
    <source>
        <dbReference type="EMBL" id="SHF25252.1"/>
    </source>
</evidence>
<keyword evidence="3" id="KW-1185">Reference proteome</keyword>
<sequence>MKIEHIKWIIRIYLPIFVFFFLCGLILFLFIYLLNIFKIGDSLSSTWDYVFTWGLLVLIYFTVGIAYLYWYVKRIIVPMYPNDLKQQRRTLHIAGLGLYVTCLVCFIGFIVSTYLDDMSFVSFFIGLLGTFIGSILFLALGPRFLKSLGDRNLEFDERSERT</sequence>
<keyword evidence="1" id="KW-0812">Transmembrane</keyword>
<feature type="transmembrane region" description="Helical" evidence="1">
    <location>
        <begin position="12"/>
        <end position="37"/>
    </location>
</feature>
<feature type="transmembrane region" description="Helical" evidence="1">
    <location>
        <begin position="93"/>
        <end position="115"/>
    </location>
</feature>
<evidence type="ECO:0000313" key="3">
    <source>
        <dbReference type="Proteomes" id="UP000184476"/>
    </source>
</evidence>
<name>A0A1M5A5Z5_9BACL</name>
<proteinExistence type="predicted"/>
<keyword evidence="1" id="KW-1133">Transmembrane helix</keyword>
<keyword evidence="1" id="KW-0472">Membrane</keyword>
<dbReference type="AlphaFoldDB" id="A0A1M5A5Z5"/>